<evidence type="ECO:0000313" key="1">
    <source>
        <dbReference type="EMBL" id="MCL7746112.1"/>
    </source>
</evidence>
<dbReference type="RefSeq" id="WP_250095038.1">
    <property type="nucleotide sequence ID" value="NZ_JAKRYL010000002.1"/>
</dbReference>
<name>A0A9X2CPE2_9BACI</name>
<proteinExistence type="predicted"/>
<keyword evidence="2" id="KW-1185">Reference proteome</keyword>
<gene>
    <name evidence="1" type="ORF">MF646_03155</name>
</gene>
<dbReference type="AlphaFoldDB" id="A0A9X2CPE2"/>
<dbReference type="Proteomes" id="UP001139150">
    <property type="component" value="Unassembled WGS sequence"/>
</dbReference>
<protein>
    <submittedName>
        <fullName evidence="1">Uncharacterized protein</fullName>
    </submittedName>
</protein>
<dbReference type="EMBL" id="JAKRYL010000002">
    <property type="protein sequence ID" value="MCL7746112.1"/>
    <property type="molecule type" value="Genomic_DNA"/>
</dbReference>
<sequence length="254" mass="29892">MKRSDIRLDEYSKLLWEKRRQEKINESLENVVSLQKGKGLTSPSSELPTEELKMVEDYMHRSNLLNMGKALPERKKFLVLRKFFKHKRNQQVEVYVENGTNPVQFLGKVNTIGRDFVTLLTLKDRIWIPFQTIESAKVPYGLPEVSSTHQHFVYDEELRTKLITRFSETVASKDVLVQQFFEETLRTNLQTWKHTRVQVVTRESEFIGKIIKSENDKVVVKSIKEERAIPLKDIIFIKTVRLFSLLSLLVKKQR</sequence>
<accession>A0A9X2CPE2</accession>
<organism evidence="1 2">
    <name type="scientific">Halalkalibacter alkaliphilus</name>
    <dbReference type="NCBI Taxonomy" id="2917993"/>
    <lineage>
        <taxon>Bacteria</taxon>
        <taxon>Bacillati</taxon>
        <taxon>Bacillota</taxon>
        <taxon>Bacilli</taxon>
        <taxon>Bacillales</taxon>
        <taxon>Bacillaceae</taxon>
        <taxon>Halalkalibacter</taxon>
    </lineage>
</organism>
<reference evidence="1" key="1">
    <citation type="submission" date="2022-02" db="EMBL/GenBank/DDBJ databases">
        <title>Halalkalibacter sp. nov. isolated from Lonar Lake, India.</title>
        <authorList>
            <person name="Joshi A."/>
            <person name="Thite S."/>
            <person name="Lodha T."/>
        </authorList>
    </citation>
    <scope>NUCLEOTIDE SEQUENCE</scope>
    <source>
        <strain evidence="1">MEB205</strain>
    </source>
</reference>
<evidence type="ECO:0000313" key="2">
    <source>
        <dbReference type="Proteomes" id="UP001139150"/>
    </source>
</evidence>
<comment type="caution">
    <text evidence="1">The sequence shown here is derived from an EMBL/GenBank/DDBJ whole genome shotgun (WGS) entry which is preliminary data.</text>
</comment>